<evidence type="ECO:0000313" key="5">
    <source>
        <dbReference type="Proteomes" id="UP000623509"/>
    </source>
</evidence>
<evidence type="ECO:0000313" key="4">
    <source>
        <dbReference type="Proteomes" id="UP000216107"/>
    </source>
</evidence>
<sequence length="150" mass="16398">MRCIGKFLVLLWVGVLAAGCALRWQKPEVRLVEVALAGGNLMEQQLALQLAVHNPNNRKIELDALQFDWLAGETVFASGQSLQAVQVPAQGEARIPLTAKLRLLPLLQRLPQLLDADGRLPYRLRGQADVAGYGTQPFNVSGKLDLPGPR</sequence>
<dbReference type="RefSeq" id="WP_095526039.1">
    <property type="nucleotide sequence ID" value="NZ_MDUX01000103.1"/>
</dbReference>
<dbReference type="SUPFAM" id="SSF117070">
    <property type="entry name" value="LEA14-like"/>
    <property type="match status" value="1"/>
</dbReference>
<evidence type="ECO:0000259" key="1">
    <source>
        <dbReference type="SMART" id="SM00769"/>
    </source>
</evidence>
<protein>
    <recommendedName>
        <fullName evidence="1">Water stress and hypersensitive response domain-containing protein</fullName>
    </recommendedName>
</protein>
<organism evidence="3 4">
    <name type="scientific">Candidatus Dactylopiibacterium carminicum</name>
    <dbReference type="NCBI Taxonomy" id="857335"/>
    <lineage>
        <taxon>Bacteria</taxon>
        <taxon>Pseudomonadati</taxon>
        <taxon>Pseudomonadota</taxon>
        <taxon>Betaproteobacteria</taxon>
        <taxon>Rhodocyclales</taxon>
        <taxon>Rhodocyclaceae</taxon>
        <taxon>Candidatus Dactylopiibacterium</taxon>
    </lineage>
</organism>
<dbReference type="SMART" id="SM00769">
    <property type="entry name" value="WHy"/>
    <property type="match status" value="1"/>
</dbReference>
<evidence type="ECO:0000313" key="2">
    <source>
        <dbReference type="EMBL" id="KAF7597719.1"/>
    </source>
</evidence>
<dbReference type="Pfam" id="PF03168">
    <property type="entry name" value="LEA_2"/>
    <property type="match status" value="1"/>
</dbReference>
<accession>A0A272EMN2</accession>
<dbReference type="EMBL" id="MDUX01000103">
    <property type="protein sequence ID" value="KAF7597719.1"/>
    <property type="molecule type" value="Genomic_DNA"/>
</dbReference>
<dbReference type="Proteomes" id="UP000216107">
    <property type="component" value="Unassembled WGS sequence"/>
</dbReference>
<dbReference type="InterPro" id="IPR013990">
    <property type="entry name" value="WHy-dom"/>
</dbReference>
<reference evidence="3 4" key="2">
    <citation type="submission" date="2017-07" db="EMBL/GenBank/DDBJ databases">
        <title>Candidatus Dactylopiibacterium carminicum, a nitrogen-fixing symbiont of the cochineal insect Dactylopius coccus and Dactylopius opuntiae (Hemiptera: Coccoidea: Dactylopiidae).</title>
        <authorList>
            <person name="Vera A."/>
        </authorList>
    </citation>
    <scope>NUCLEOTIDE SEQUENCE [LARGE SCALE GENOMIC DNA]</scope>
    <source>
        <strain evidence="3 4">NFDCM</strain>
    </source>
</reference>
<dbReference type="InterPro" id="IPR004864">
    <property type="entry name" value="LEA_2"/>
</dbReference>
<dbReference type="Gene3D" id="2.60.40.1820">
    <property type="match status" value="1"/>
</dbReference>
<dbReference type="Proteomes" id="UP000623509">
    <property type="component" value="Unassembled WGS sequence"/>
</dbReference>
<proteinExistence type="predicted"/>
<keyword evidence="5" id="KW-1185">Reference proteome</keyword>
<name>A0A272EMN2_9RHOO</name>
<dbReference type="EMBL" id="NMRN01000102">
    <property type="protein sequence ID" value="PAS91326.1"/>
    <property type="molecule type" value="Genomic_DNA"/>
</dbReference>
<dbReference type="PROSITE" id="PS51257">
    <property type="entry name" value="PROKAR_LIPOPROTEIN"/>
    <property type="match status" value="1"/>
</dbReference>
<dbReference type="AlphaFoldDB" id="A0A272EMN2"/>
<evidence type="ECO:0000313" key="3">
    <source>
        <dbReference type="EMBL" id="PAS91326.1"/>
    </source>
</evidence>
<gene>
    <name evidence="2" type="ORF">BGI27_17290</name>
    <name evidence="3" type="ORF">CGU29_17095</name>
</gene>
<dbReference type="GO" id="GO:0009269">
    <property type="term" value="P:response to desiccation"/>
    <property type="evidence" value="ECO:0007669"/>
    <property type="project" value="InterPro"/>
</dbReference>
<dbReference type="OrthoDB" id="5421820at2"/>
<comment type="caution">
    <text evidence="3">The sequence shown here is derived from an EMBL/GenBank/DDBJ whole genome shotgun (WGS) entry which is preliminary data.</text>
</comment>
<reference evidence="2 5" key="1">
    <citation type="submission" date="2016-08" db="EMBL/GenBank/DDBJ databases">
        <title>Candidatus Dactylopiibacterium carminicum genome sequence.</title>
        <authorList>
            <person name="Ramirez-Puebla S.T."/>
            <person name="Ormeno-Orrillo E."/>
            <person name="Vera-Ponce De Leon A."/>
            <person name="Luis L."/>
            <person name="Sanchez-Flores A."/>
            <person name="Monica R."/>
            <person name="Martinez-Romero E."/>
        </authorList>
    </citation>
    <scope>NUCLEOTIDE SEQUENCE [LARGE SCALE GENOMIC DNA]</scope>
    <source>
        <strain evidence="2">END1</strain>
    </source>
</reference>
<feature type="domain" description="Water stress and hypersensitive response" evidence="1">
    <location>
        <begin position="29"/>
        <end position="147"/>
    </location>
</feature>